<evidence type="ECO:0000313" key="10">
    <source>
        <dbReference type="EMBL" id="KAG5334423.1"/>
    </source>
</evidence>
<dbReference type="SUPFAM" id="SSF51569">
    <property type="entry name" value="Aldolase"/>
    <property type="match status" value="1"/>
</dbReference>
<evidence type="ECO:0000256" key="4">
    <source>
        <dbReference type="ARBA" id="ARBA00023239"/>
    </source>
</evidence>
<comment type="pathway">
    <text evidence="1">Carbohydrate degradation; 2-deoxy-D-ribose 1-phosphate degradation; D-glyceraldehyde 3-phosphate and acetaldehyde from 2-deoxy-alpha-D-ribose 1-phosphate: step 2/2.</text>
</comment>
<dbReference type="Proteomes" id="UP000669903">
    <property type="component" value="Unassembled WGS sequence"/>
</dbReference>
<comment type="catalytic activity">
    <reaction evidence="8">
        <text>2-deoxy-D-ribose 5-phosphate = D-glyceraldehyde 3-phosphate + acetaldehyde</text>
        <dbReference type="Rhea" id="RHEA:12821"/>
        <dbReference type="ChEBI" id="CHEBI:15343"/>
        <dbReference type="ChEBI" id="CHEBI:59776"/>
        <dbReference type="ChEBI" id="CHEBI:62877"/>
        <dbReference type="EC" id="4.1.2.4"/>
    </reaction>
</comment>
<name>A0A836K1H3_9HYME</name>
<keyword evidence="5" id="KW-0704">Schiff base</keyword>
<dbReference type="AlphaFoldDB" id="A0A836K1H3"/>
<dbReference type="PANTHER" id="PTHR10889">
    <property type="entry name" value="DEOXYRIBOSE-PHOSPHATE ALDOLASE"/>
    <property type="match status" value="1"/>
</dbReference>
<reference evidence="10" key="1">
    <citation type="submission" date="2020-03" db="EMBL/GenBank/DDBJ databases">
        <title>Relaxed selection underlies rapid genomic changes in the transitions from sociality to social parasitism in ants.</title>
        <authorList>
            <person name="Bi X."/>
        </authorList>
    </citation>
    <scope>NUCLEOTIDE SEQUENCE</scope>
    <source>
        <strain evidence="10">BGI-DK2014a</strain>
        <tissue evidence="10">Whole body</tissue>
    </source>
</reference>
<feature type="compositionally biased region" description="Acidic residues" evidence="9">
    <location>
        <begin position="379"/>
        <end position="392"/>
    </location>
</feature>
<evidence type="ECO:0000256" key="9">
    <source>
        <dbReference type="SAM" id="MobiDB-lite"/>
    </source>
</evidence>
<dbReference type="Gene3D" id="3.20.20.70">
    <property type="entry name" value="Aldolase class I"/>
    <property type="match status" value="1"/>
</dbReference>
<feature type="non-terminal residue" evidence="10">
    <location>
        <position position="1"/>
    </location>
</feature>
<dbReference type="Pfam" id="PF01791">
    <property type="entry name" value="DeoC"/>
    <property type="match status" value="1"/>
</dbReference>
<evidence type="ECO:0000256" key="2">
    <source>
        <dbReference type="ARBA" id="ARBA00009473"/>
    </source>
</evidence>
<dbReference type="PANTHER" id="PTHR10889:SF3">
    <property type="entry name" value="DEOXYRIBOSE-PHOSPHATE ALDOLASE"/>
    <property type="match status" value="1"/>
</dbReference>
<feature type="compositionally biased region" description="Basic and acidic residues" evidence="9">
    <location>
        <begin position="393"/>
        <end position="402"/>
    </location>
</feature>
<dbReference type="GO" id="GO:0009264">
    <property type="term" value="P:deoxyribonucleotide catabolic process"/>
    <property type="evidence" value="ECO:0007669"/>
    <property type="project" value="InterPro"/>
</dbReference>
<dbReference type="InterPro" id="IPR013785">
    <property type="entry name" value="Aldolase_TIM"/>
</dbReference>
<comment type="similarity">
    <text evidence="2">Belongs to the DeoC/FbaB aldolase family. DeoC type 2 subfamily.</text>
</comment>
<dbReference type="GO" id="GO:0046386">
    <property type="term" value="P:deoxyribose phosphate catabolic process"/>
    <property type="evidence" value="ECO:0007669"/>
    <property type="project" value="UniProtKB-UniPathway"/>
</dbReference>
<evidence type="ECO:0000256" key="7">
    <source>
        <dbReference type="ARBA" id="ARBA00032755"/>
    </source>
</evidence>
<keyword evidence="11" id="KW-1185">Reference proteome</keyword>
<organism evidence="10 11">
    <name type="scientific">Acromyrmex charruanus</name>
    <dbReference type="NCBI Taxonomy" id="2715315"/>
    <lineage>
        <taxon>Eukaryota</taxon>
        <taxon>Metazoa</taxon>
        <taxon>Ecdysozoa</taxon>
        <taxon>Arthropoda</taxon>
        <taxon>Hexapoda</taxon>
        <taxon>Insecta</taxon>
        <taxon>Pterygota</taxon>
        <taxon>Neoptera</taxon>
        <taxon>Endopterygota</taxon>
        <taxon>Hymenoptera</taxon>
        <taxon>Apocrita</taxon>
        <taxon>Aculeata</taxon>
        <taxon>Formicoidea</taxon>
        <taxon>Formicidae</taxon>
        <taxon>Myrmicinae</taxon>
        <taxon>Acromyrmex</taxon>
    </lineage>
</organism>
<dbReference type="GO" id="GO:0004139">
    <property type="term" value="F:deoxyribose-phosphate aldolase activity"/>
    <property type="evidence" value="ECO:0007669"/>
    <property type="project" value="UniProtKB-EC"/>
</dbReference>
<keyword evidence="4" id="KW-0456">Lyase</keyword>
<dbReference type="EMBL" id="JAANIC010004487">
    <property type="protein sequence ID" value="KAG5334423.1"/>
    <property type="molecule type" value="Genomic_DNA"/>
</dbReference>
<feature type="non-terminal residue" evidence="10">
    <location>
        <position position="411"/>
    </location>
</feature>
<comment type="caution">
    <text evidence="10">The sequence shown here is derived from an EMBL/GenBank/DDBJ whole genome shotgun (WGS) entry which is preliminary data.</text>
</comment>
<dbReference type="GO" id="GO:0005737">
    <property type="term" value="C:cytoplasm"/>
    <property type="evidence" value="ECO:0007669"/>
    <property type="project" value="InterPro"/>
</dbReference>
<evidence type="ECO:0000256" key="5">
    <source>
        <dbReference type="ARBA" id="ARBA00023270"/>
    </source>
</evidence>
<protein>
    <recommendedName>
        <fullName evidence="3">deoxyribose-phosphate aldolase</fullName>
        <ecNumber evidence="3">4.1.2.4</ecNumber>
    </recommendedName>
    <alternativeName>
        <fullName evidence="7">2-deoxy-D-ribose 5-phosphate aldolase</fullName>
    </alternativeName>
    <alternativeName>
        <fullName evidence="6">Phosphodeoxyriboaldolase</fullName>
    </alternativeName>
</protein>
<gene>
    <name evidence="10" type="primary">Dera</name>
    <name evidence="10" type="ORF">G6Z76_0012190</name>
</gene>
<accession>A0A836K1H3</accession>
<dbReference type="SMART" id="SM01133">
    <property type="entry name" value="DeoC"/>
    <property type="match status" value="1"/>
</dbReference>
<sequence>ISLSKFFPEVMEDYRFPEFNSKDAIQTWLTSLEAYINEPAVNKCVRQISYLATTITEDNKIAWLLKAISFLDLTTLNNDDTTTTVEQLCENAATPIKDLPFQWDKPLHTAAVCVYPSKIKDARNTLKRLKKTNIIKIASGKKRNISFDLVGVTILSNIFFASVAAGFPSGLFPLETRIQEVRLAIEYGAHEIDVVIDRSLVLNHQWMMLFQELLSIRALCPKNKERTVRLKVIISSGELFNLKDVYKASMVALFAGADFIKTSTGKDLVNATLQAGIVMCRAIKEFQRLAGIKTGFKPAGGIKTAQDALEWMVLVKEELGNDWLTNDRFRIGASSLLENISNEIMKTYENKPISRSLEDFENQISEGDNDEGDSKDKKDEEDDKDDADNKEDVEDKDKGKNKDKNKKSNWV</sequence>
<feature type="region of interest" description="Disordered" evidence="9">
    <location>
        <begin position="359"/>
        <end position="411"/>
    </location>
</feature>
<evidence type="ECO:0000256" key="8">
    <source>
        <dbReference type="ARBA" id="ARBA00048791"/>
    </source>
</evidence>
<evidence type="ECO:0000256" key="3">
    <source>
        <dbReference type="ARBA" id="ARBA00012515"/>
    </source>
</evidence>
<dbReference type="InterPro" id="IPR011343">
    <property type="entry name" value="DeoC"/>
</dbReference>
<dbReference type="UniPathway" id="UPA00002">
    <property type="reaction ID" value="UER00468"/>
</dbReference>
<evidence type="ECO:0000256" key="6">
    <source>
        <dbReference type="ARBA" id="ARBA00031814"/>
    </source>
</evidence>
<evidence type="ECO:0000313" key="11">
    <source>
        <dbReference type="Proteomes" id="UP000669903"/>
    </source>
</evidence>
<proteinExistence type="inferred from homology"/>
<evidence type="ECO:0000256" key="1">
    <source>
        <dbReference type="ARBA" id="ARBA00004816"/>
    </source>
</evidence>
<dbReference type="InterPro" id="IPR002915">
    <property type="entry name" value="DeoC/FbaB/LacD_aldolase"/>
</dbReference>
<dbReference type="GO" id="GO:0016052">
    <property type="term" value="P:carbohydrate catabolic process"/>
    <property type="evidence" value="ECO:0007669"/>
    <property type="project" value="TreeGrafter"/>
</dbReference>
<dbReference type="EC" id="4.1.2.4" evidence="3"/>